<dbReference type="GO" id="GO:0016837">
    <property type="term" value="F:carbon-oxygen lyase activity, acting on polysaccharides"/>
    <property type="evidence" value="ECO:0007669"/>
    <property type="project" value="TreeGrafter"/>
</dbReference>
<dbReference type="SMART" id="SM00060">
    <property type="entry name" value="FN3"/>
    <property type="match status" value="1"/>
</dbReference>
<sequence>MKRYWSSLINLPLIVVFSLYVINPIKAVENSTVTYVAATGADIIGNGSVDKPFKTIQYALNLAQPGTTIFVKPGIYKEHLVTKTDGTAQAPIILQAQGKVVLKGADNTRLFDLFHDYYILEGFEFDGGYNDTKSVDQTIDKLLWVETANFNKIRYNYFHHAQGECIRNLFFSEGNVYEYNTIENCGLRDFVQYRGESYKNGEGIYIGISPGQIDPAKCKSDQCKALIAEKGLKQYGRETYTKNITVKHNFVDTHGNECVDIKEGSSGNIIVDNACISQYDPDSAAFDTRGPSNSFIHNTIGYSDDYSQYVTFGDHTSSVRETGHKILGAAFRAGGSAINDAINNNFVKNKVIQYQGKSNVVIKVSTDDTQNVVCQNEVAYLLSGGWSDSSGVVNAADCPSDYKTPDAAGARGCVGYLCQPQSSSPTPTLTPSPTITPTLAPTPTLTPTPTASVSKPASPQNLTAVSPSDSRVNLSWEAVPQAAKYKLYWTYSGWGGIFRYKKATSLTKTSVTDARSAQVYSFYVTAVAANGVESPKSNVASILVK</sequence>
<dbReference type="GO" id="GO:0005576">
    <property type="term" value="C:extracellular region"/>
    <property type="evidence" value="ECO:0007669"/>
    <property type="project" value="UniProtKB-SubCell"/>
</dbReference>
<feature type="region of interest" description="Disordered" evidence="4">
    <location>
        <begin position="422"/>
        <end position="465"/>
    </location>
</feature>
<evidence type="ECO:0000313" key="7">
    <source>
        <dbReference type="Proteomes" id="UP000177324"/>
    </source>
</evidence>
<dbReference type="PANTHER" id="PTHR40088">
    <property type="entry name" value="PECTATE LYASE (EUROFUNG)"/>
    <property type="match status" value="1"/>
</dbReference>
<feature type="domain" description="Fibronectin type-III" evidence="5">
    <location>
        <begin position="458"/>
        <end position="545"/>
    </location>
</feature>
<dbReference type="Gene3D" id="2.160.20.10">
    <property type="entry name" value="Single-stranded right-handed beta-helix, Pectin lyase-like"/>
    <property type="match status" value="1"/>
</dbReference>
<dbReference type="InterPro" id="IPR036116">
    <property type="entry name" value="FN3_sf"/>
</dbReference>
<dbReference type="InterPro" id="IPR012334">
    <property type="entry name" value="Pectin_lyas_fold"/>
</dbReference>
<dbReference type="Gene3D" id="2.60.40.10">
    <property type="entry name" value="Immunoglobulins"/>
    <property type="match status" value="1"/>
</dbReference>
<dbReference type="PANTHER" id="PTHR40088:SF2">
    <property type="entry name" value="SECRETED SUGAR HYDROLASE"/>
    <property type="match status" value="1"/>
</dbReference>
<dbReference type="PROSITE" id="PS50853">
    <property type="entry name" value="FN3"/>
    <property type="match status" value="1"/>
</dbReference>
<evidence type="ECO:0000256" key="2">
    <source>
        <dbReference type="ARBA" id="ARBA00022525"/>
    </source>
</evidence>
<protein>
    <recommendedName>
        <fullName evidence="5">Fibronectin type-III domain-containing protein</fullName>
    </recommendedName>
</protein>
<dbReference type="CDD" id="cd00063">
    <property type="entry name" value="FN3"/>
    <property type="match status" value="1"/>
</dbReference>
<keyword evidence="2" id="KW-0964">Secreted</keyword>
<name>A0A1G1VJM9_9BACT</name>
<dbReference type="InterPro" id="IPR052052">
    <property type="entry name" value="Polysaccharide_Lyase_9"/>
</dbReference>
<dbReference type="SUPFAM" id="SSF49265">
    <property type="entry name" value="Fibronectin type III"/>
    <property type="match status" value="1"/>
</dbReference>
<dbReference type="STRING" id="1797589.A2784_00985"/>
<proteinExistence type="predicted"/>
<dbReference type="AlphaFoldDB" id="A0A1G1VJM9"/>
<organism evidence="6 7">
    <name type="scientific">Candidatus Chisholmbacteria bacterium RIFCSPHIGHO2_01_FULL_48_12</name>
    <dbReference type="NCBI Taxonomy" id="1797589"/>
    <lineage>
        <taxon>Bacteria</taxon>
        <taxon>Candidatus Chisholmiibacteriota</taxon>
    </lineage>
</organism>
<evidence type="ECO:0000256" key="3">
    <source>
        <dbReference type="ARBA" id="ARBA00022729"/>
    </source>
</evidence>
<feature type="compositionally biased region" description="Low complexity" evidence="4">
    <location>
        <begin position="422"/>
        <end position="452"/>
    </location>
</feature>
<comment type="subcellular location">
    <subcellularLocation>
        <location evidence="1">Secreted</location>
    </subcellularLocation>
</comment>
<reference evidence="6 7" key="1">
    <citation type="journal article" date="2016" name="Nat. Commun.">
        <title>Thousands of microbial genomes shed light on interconnected biogeochemical processes in an aquifer system.</title>
        <authorList>
            <person name="Anantharaman K."/>
            <person name="Brown C.T."/>
            <person name="Hug L.A."/>
            <person name="Sharon I."/>
            <person name="Castelle C.J."/>
            <person name="Probst A.J."/>
            <person name="Thomas B.C."/>
            <person name="Singh A."/>
            <person name="Wilkins M.J."/>
            <person name="Karaoz U."/>
            <person name="Brodie E.L."/>
            <person name="Williams K.H."/>
            <person name="Hubbard S.S."/>
            <person name="Banfield J.F."/>
        </authorList>
    </citation>
    <scope>NUCLEOTIDE SEQUENCE [LARGE SCALE GENOMIC DNA]</scope>
</reference>
<dbReference type="EMBL" id="MHCH01000064">
    <property type="protein sequence ID" value="OGY15546.1"/>
    <property type="molecule type" value="Genomic_DNA"/>
</dbReference>
<accession>A0A1G1VJM9</accession>
<comment type="caution">
    <text evidence="6">The sequence shown here is derived from an EMBL/GenBank/DDBJ whole genome shotgun (WGS) entry which is preliminary data.</text>
</comment>
<dbReference type="InterPro" id="IPR003961">
    <property type="entry name" value="FN3_dom"/>
</dbReference>
<dbReference type="InterPro" id="IPR011050">
    <property type="entry name" value="Pectin_lyase_fold/virulence"/>
</dbReference>
<dbReference type="SUPFAM" id="SSF51126">
    <property type="entry name" value="Pectin lyase-like"/>
    <property type="match status" value="1"/>
</dbReference>
<evidence type="ECO:0000256" key="4">
    <source>
        <dbReference type="SAM" id="MobiDB-lite"/>
    </source>
</evidence>
<feature type="compositionally biased region" description="Polar residues" evidence="4">
    <location>
        <begin position="453"/>
        <end position="465"/>
    </location>
</feature>
<dbReference type="InterPro" id="IPR013783">
    <property type="entry name" value="Ig-like_fold"/>
</dbReference>
<evidence type="ECO:0000313" key="6">
    <source>
        <dbReference type="EMBL" id="OGY15546.1"/>
    </source>
</evidence>
<evidence type="ECO:0000259" key="5">
    <source>
        <dbReference type="PROSITE" id="PS50853"/>
    </source>
</evidence>
<dbReference type="Proteomes" id="UP000177324">
    <property type="component" value="Unassembled WGS sequence"/>
</dbReference>
<keyword evidence="3" id="KW-0732">Signal</keyword>
<evidence type="ECO:0000256" key="1">
    <source>
        <dbReference type="ARBA" id="ARBA00004613"/>
    </source>
</evidence>
<gene>
    <name evidence="6" type="ORF">A2784_00985</name>
</gene>